<organism evidence="1">
    <name type="scientific">Arundo donax</name>
    <name type="common">Giant reed</name>
    <name type="synonym">Donax arundinaceus</name>
    <dbReference type="NCBI Taxonomy" id="35708"/>
    <lineage>
        <taxon>Eukaryota</taxon>
        <taxon>Viridiplantae</taxon>
        <taxon>Streptophyta</taxon>
        <taxon>Embryophyta</taxon>
        <taxon>Tracheophyta</taxon>
        <taxon>Spermatophyta</taxon>
        <taxon>Magnoliopsida</taxon>
        <taxon>Liliopsida</taxon>
        <taxon>Poales</taxon>
        <taxon>Poaceae</taxon>
        <taxon>PACMAD clade</taxon>
        <taxon>Arundinoideae</taxon>
        <taxon>Arundineae</taxon>
        <taxon>Arundo</taxon>
    </lineage>
</organism>
<dbReference type="EMBL" id="GBRH01182120">
    <property type="protein sequence ID" value="JAE15776.1"/>
    <property type="molecule type" value="Transcribed_RNA"/>
</dbReference>
<reference evidence="1" key="1">
    <citation type="submission" date="2014-09" db="EMBL/GenBank/DDBJ databases">
        <authorList>
            <person name="Magalhaes I.L.F."/>
            <person name="Oliveira U."/>
            <person name="Santos F.R."/>
            <person name="Vidigal T.H.D.A."/>
            <person name="Brescovit A.D."/>
            <person name="Santos A.J."/>
        </authorList>
    </citation>
    <scope>NUCLEOTIDE SEQUENCE</scope>
    <source>
        <tissue evidence="1">Shoot tissue taken approximately 20 cm above the soil surface</tissue>
    </source>
</reference>
<name>A0A0A9FZQ4_ARUDO</name>
<proteinExistence type="predicted"/>
<sequence>MSSLNILVLMLLIHKHRYRMMCLLFGMCLQSFSWQISSRRHRRELSTGFISPNLVFLIHPEFVGRVLDVFVFSPLYKGLPAYLPPPVHVYIWA</sequence>
<dbReference type="AlphaFoldDB" id="A0A0A9FZQ4"/>
<evidence type="ECO:0000313" key="1">
    <source>
        <dbReference type="EMBL" id="JAE15776.1"/>
    </source>
</evidence>
<protein>
    <submittedName>
        <fullName evidence="1">Uncharacterized protein</fullName>
    </submittedName>
</protein>
<accession>A0A0A9FZQ4</accession>
<reference evidence="1" key="2">
    <citation type="journal article" date="2015" name="Data Brief">
        <title>Shoot transcriptome of the giant reed, Arundo donax.</title>
        <authorList>
            <person name="Barrero R.A."/>
            <person name="Guerrero F.D."/>
            <person name="Moolhuijzen P."/>
            <person name="Goolsby J.A."/>
            <person name="Tidwell J."/>
            <person name="Bellgard S.E."/>
            <person name="Bellgard M.I."/>
        </authorList>
    </citation>
    <scope>NUCLEOTIDE SEQUENCE</scope>
    <source>
        <tissue evidence="1">Shoot tissue taken approximately 20 cm above the soil surface</tissue>
    </source>
</reference>